<organism evidence="1 2">
    <name type="scientific">Zizania palustris</name>
    <name type="common">Northern wild rice</name>
    <dbReference type="NCBI Taxonomy" id="103762"/>
    <lineage>
        <taxon>Eukaryota</taxon>
        <taxon>Viridiplantae</taxon>
        <taxon>Streptophyta</taxon>
        <taxon>Embryophyta</taxon>
        <taxon>Tracheophyta</taxon>
        <taxon>Spermatophyta</taxon>
        <taxon>Magnoliopsida</taxon>
        <taxon>Liliopsida</taxon>
        <taxon>Poales</taxon>
        <taxon>Poaceae</taxon>
        <taxon>BOP clade</taxon>
        <taxon>Oryzoideae</taxon>
        <taxon>Oryzeae</taxon>
        <taxon>Zizaniinae</taxon>
        <taxon>Zizania</taxon>
    </lineage>
</organism>
<reference evidence="1" key="1">
    <citation type="journal article" date="2021" name="bioRxiv">
        <title>Whole Genome Assembly and Annotation of Northern Wild Rice, Zizania palustris L., Supports a Whole Genome Duplication in the Zizania Genus.</title>
        <authorList>
            <person name="Haas M."/>
            <person name="Kono T."/>
            <person name="Macchietto M."/>
            <person name="Millas R."/>
            <person name="McGilp L."/>
            <person name="Shao M."/>
            <person name="Duquette J."/>
            <person name="Hirsch C.N."/>
            <person name="Kimball J."/>
        </authorList>
    </citation>
    <scope>NUCLEOTIDE SEQUENCE</scope>
    <source>
        <tissue evidence="1">Fresh leaf tissue</tissue>
    </source>
</reference>
<dbReference type="EMBL" id="JAAALK010000086">
    <property type="protein sequence ID" value="KAG8083115.1"/>
    <property type="molecule type" value="Genomic_DNA"/>
</dbReference>
<gene>
    <name evidence="1" type="ORF">GUJ93_ZPchr0014g46609</name>
</gene>
<accession>A0A8J5VVD0</accession>
<evidence type="ECO:0000313" key="2">
    <source>
        <dbReference type="Proteomes" id="UP000729402"/>
    </source>
</evidence>
<dbReference type="AlphaFoldDB" id="A0A8J5VVD0"/>
<comment type="caution">
    <text evidence="1">The sequence shown here is derived from an EMBL/GenBank/DDBJ whole genome shotgun (WGS) entry which is preliminary data.</text>
</comment>
<keyword evidence="2" id="KW-1185">Reference proteome</keyword>
<evidence type="ECO:0000313" key="1">
    <source>
        <dbReference type="EMBL" id="KAG8083115.1"/>
    </source>
</evidence>
<sequence length="112" mass="12020">MPPRLQSPASATLHADPTWPGSIRCAREARGRHVGCGGCLALEATWHAACVAWVGGRLRGVGGEALAWEARCLCVMASEDMGTESQEREAPTYGRWAQTRAQKAKRAWCGAV</sequence>
<name>A0A8J5VVD0_ZIZPA</name>
<proteinExistence type="predicted"/>
<reference evidence="1" key="2">
    <citation type="submission" date="2021-02" db="EMBL/GenBank/DDBJ databases">
        <authorList>
            <person name="Kimball J.A."/>
            <person name="Haas M.W."/>
            <person name="Macchietto M."/>
            <person name="Kono T."/>
            <person name="Duquette J."/>
            <person name="Shao M."/>
        </authorList>
    </citation>
    <scope>NUCLEOTIDE SEQUENCE</scope>
    <source>
        <tissue evidence="1">Fresh leaf tissue</tissue>
    </source>
</reference>
<protein>
    <submittedName>
        <fullName evidence="1">Uncharacterized protein</fullName>
    </submittedName>
</protein>
<dbReference type="Proteomes" id="UP000729402">
    <property type="component" value="Unassembled WGS sequence"/>
</dbReference>